<dbReference type="InterPro" id="IPR042855">
    <property type="entry name" value="V_SNARE_CC"/>
</dbReference>
<accession>A0AAX7TS30</accession>
<reference evidence="7" key="2">
    <citation type="submission" date="2025-08" db="UniProtKB">
        <authorList>
            <consortium name="Ensembl"/>
        </authorList>
    </citation>
    <scope>IDENTIFICATION</scope>
</reference>
<reference evidence="7" key="3">
    <citation type="submission" date="2025-09" db="UniProtKB">
        <authorList>
            <consortium name="Ensembl"/>
        </authorList>
    </citation>
    <scope>IDENTIFICATION</scope>
</reference>
<keyword evidence="5" id="KW-0812">Transmembrane</keyword>
<dbReference type="InterPro" id="IPR042581">
    <property type="entry name" value="VAMP5_R-SNARE"/>
</dbReference>
<dbReference type="InterPro" id="IPR001388">
    <property type="entry name" value="Synaptobrevin-like"/>
</dbReference>
<dbReference type="PRINTS" id="PR00219">
    <property type="entry name" value="SYNAPTOBREVN"/>
</dbReference>
<feature type="coiled-coil region" evidence="4">
    <location>
        <begin position="75"/>
        <end position="119"/>
    </location>
</feature>
<keyword evidence="3 4" id="KW-0175">Coiled coil</keyword>
<keyword evidence="5" id="KW-0472">Membrane</keyword>
<dbReference type="GeneTree" id="ENSGT00730000111371"/>
<evidence type="ECO:0000256" key="2">
    <source>
        <dbReference type="ARBA" id="ARBA00046280"/>
    </source>
</evidence>
<dbReference type="Proteomes" id="UP000265100">
    <property type="component" value="Chromosome 12"/>
</dbReference>
<feature type="domain" description="V-SNARE coiled-coil homology" evidence="6">
    <location>
        <begin position="70"/>
        <end position="130"/>
    </location>
</feature>
<dbReference type="AlphaFoldDB" id="A0AAX7TS30"/>
<comment type="similarity">
    <text evidence="1">Belongs to the synaptobrevin family.</text>
</comment>
<keyword evidence="8" id="KW-1185">Reference proteome</keyword>
<name>A0AAX7TS30_ASTCA</name>
<dbReference type="SUPFAM" id="SSF58038">
    <property type="entry name" value="SNARE fusion complex"/>
    <property type="match status" value="1"/>
</dbReference>
<proteinExistence type="inferred from homology"/>
<dbReference type="Pfam" id="PF00957">
    <property type="entry name" value="Synaptobrevin"/>
    <property type="match status" value="1"/>
</dbReference>
<dbReference type="GO" id="GO:0012505">
    <property type="term" value="C:endomembrane system"/>
    <property type="evidence" value="ECO:0007669"/>
    <property type="project" value="UniProtKB-SubCell"/>
</dbReference>
<evidence type="ECO:0000313" key="7">
    <source>
        <dbReference type="Ensembl" id="ENSACLP00000059377.1"/>
    </source>
</evidence>
<evidence type="ECO:0000256" key="1">
    <source>
        <dbReference type="ARBA" id="ARBA00008025"/>
    </source>
</evidence>
<feature type="transmembrane region" description="Helical" evidence="5">
    <location>
        <begin position="136"/>
        <end position="158"/>
    </location>
</feature>
<dbReference type="GO" id="GO:0016020">
    <property type="term" value="C:membrane"/>
    <property type="evidence" value="ECO:0007669"/>
    <property type="project" value="InterPro"/>
</dbReference>
<comment type="subcellular location">
    <subcellularLocation>
        <location evidence="2">Endomembrane system</location>
        <topology evidence="2">Single-pass type IV membrane protein</topology>
    </subcellularLocation>
</comment>
<organism evidence="7 8">
    <name type="scientific">Astatotilapia calliptera</name>
    <name type="common">Eastern happy</name>
    <name type="synonym">Chromis callipterus</name>
    <dbReference type="NCBI Taxonomy" id="8154"/>
    <lineage>
        <taxon>Eukaryota</taxon>
        <taxon>Metazoa</taxon>
        <taxon>Chordata</taxon>
        <taxon>Craniata</taxon>
        <taxon>Vertebrata</taxon>
        <taxon>Euteleostomi</taxon>
        <taxon>Actinopterygii</taxon>
        <taxon>Neopterygii</taxon>
        <taxon>Teleostei</taxon>
        <taxon>Neoteleostei</taxon>
        <taxon>Acanthomorphata</taxon>
        <taxon>Ovalentaria</taxon>
        <taxon>Cichlomorphae</taxon>
        <taxon>Cichliformes</taxon>
        <taxon>Cichlidae</taxon>
        <taxon>African cichlids</taxon>
        <taxon>Pseudocrenilabrinae</taxon>
        <taxon>Haplochromini</taxon>
        <taxon>Astatotilapia</taxon>
    </lineage>
</organism>
<evidence type="ECO:0000313" key="8">
    <source>
        <dbReference type="Proteomes" id="UP000265100"/>
    </source>
</evidence>
<keyword evidence="5" id="KW-1133">Transmembrane helix</keyword>
<dbReference type="PROSITE" id="PS50892">
    <property type="entry name" value="V_SNARE"/>
    <property type="match status" value="1"/>
</dbReference>
<evidence type="ECO:0000259" key="6">
    <source>
        <dbReference type="PROSITE" id="PS50892"/>
    </source>
</evidence>
<dbReference type="GO" id="GO:0016192">
    <property type="term" value="P:vesicle-mediated transport"/>
    <property type="evidence" value="ECO:0007669"/>
    <property type="project" value="InterPro"/>
</dbReference>
<dbReference type="PANTHER" id="PTHR45701">
    <property type="entry name" value="SYNAPTOBREVIN FAMILY MEMBER"/>
    <property type="match status" value="1"/>
</dbReference>
<dbReference type="InterPro" id="IPR016444">
    <property type="entry name" value="Synaptobrevin/VAMP"/>
</dbReference>
<dbReference type="Ensembl" id="ENSACLT00000072565.1">
    <property type="protein sequence ID" value="ENSACLP00000059377.1"/>
    <property type="gene ID" value="ENSACLG00000029393.1"/>
</dbReference>
<evidence type="ECO:0000256" key="4">
    <source>
        <dbReference type="SAM" id="Coils"/>
    </source>
</evidence>
<dbReference type="CDD" id="cd15872">
    <property type="entry name" value="R-SNARE_VAMP5"/>
    <property type="match status" value="1"/>
</dbReference>
<sequence length="165" mass="18535">FVTLVRIEQRSLGVPLTAKSSRLSPFKCGLCDSFDANSTRQHGLVSCSCQYLRCRFPLTPQRTKENGKSHLQKTQEEVEEVKVIMLQNMNKAEERSGKLNELEDRADLLLEESKKFEKTSTQVKTQKRWANKKMKVVLIAVAVVAGLIILSLIIVAIVQSTKGSD</sequence>
<evidence type="ECO:0000256" key="5">
    <source>
        <dbReference type="SAM" id="Phobius"/>
    </source>
</evidence>
<protein>
    <recommendedName>
        <fullName evidence="6">V-SNARE coiled-coil homology domain-containing protein</fullName>
    </recommendedName>
</protein>
<evidence type="ECO:0000256" key="3">
    <source>
        <dbReference type="PROSITE-ProRule" id="PRU00290"/>
    </source>
</evidence>
<reference evidence="7" key="1">
    <citation type="submission" date="2018-05" db="EMBL/GenBank/DDBJ databases">
        <authorList>
            <person name="Datahose"/>
        </authorList>
    </citation>
    <scope>NUCLEOTIDE SEQUENCE</scope>
</reference>
<dbReference type="Gene3D" id="1.20.5.110">
    <property type="match status" value="1"/>
</dbReference>